<organism evidence="7 8">
    <name type="scientific">Sporothrix bragantina</name>
    <dbReference type="NCBI Taxonomy" id="671064"/>
    <lineage>
        <taxon>Eukaryota</taxon>
        <taxon>Fungi</taxon>
        <taxon>Dikarya</taxon>
        <taxon>Ascomycota</taxon>
        <taxon>Pezizomycotina</taxon>
        <taxon>Sordariomycetes</taxon>
        <taxon>Sordariomycetidae</taxon>
        <taxon>Ophiostomatales</taxon>
        <taxon>Ophiostomataceae</taxon>
        <taxon>Sporothrix</taxon>
    </lineage>
</organism>
<evidence type="ECO:0000256" key="3">
    <source>
        <dbReference type="ARBA" id="ARBA00022827"/>
    </source>
</evidence>
<dbReference type="InterPro" id="IPR050493">
    <property type="entry name" value="FAD-dep_Monooxygenase_BioMet"/>
</dbReference>
<dbReference type="PANTHER" id="PTHR13789:SF309">
    <property type="entry name" value="PUTATIVE (AFU_ORTHOLOGUE AFUA_6G14510)-RELATED"/>
    <property type="match status" value="1"/>
</dbReference>
<dbReference type="InterPro" id="IPR036188">
    <property type="entry name" value="FAD/NAD-bd_sf"/>
</dbReference>
<dbReference type="Gene3D" id="3.50.50.60">
    <property type="entry name" value="FAD/NAD(P)-binding domain"/>
    <property type="match status" value="1"/>
</dbReference>
<dbReference type="PANTHER" id="PTHR13789">
    <property type="entry name" value="MONOOXYGENASE"/>
    <property type="match status" value="1"/>
</dbReference>
<evidence type="ECO:0000256" key="1">
    <source>
        <dbReference type="ARBA" id="ARBA00007992"/>
    </source>
</evidence>
<sequence>MANPEAPLRIAISGAGIAGLAAAISLRKLPGVVVDLYEQAKAFREIGASIGLGPNGLRTLETLGVHNALREGVCIRQKGRHHQVYRHWRTGEVLAHDTHRAVTEPQHATARFHRAHLHAALLEHVPLNTVHLGKKTIRIDVSEKDGVVLHFADSTSAHADLLIGADGIHSATRKWFVPHHKLHWTGWVAMRSTFDASLLDGVDFPDDAAHWVAPHRSFFHGHLGHGQFTTVGGFTVDPANPPNTYRNVHWNDEGSLQRLRDLYQGWHPTVQALLEKTPYTRLYPNMAGEPLDTWVYGGGRVALIGDAAHTHGGAFAAGGSLAIDDAYCLLLALKHMWPATGKPSPALIVHALRLFEATRRPHVGKVMTLARHQIIGKLAPGQKSESDIGVKIGEEAEVDDDKKLLEFIRSRPDTAWINEHSVEVAFQAVVEAEAAKVERDRLPQSQL</sequence>
<evidence type="ECO:0000259" key="6">
    <source>
        <dbReference type="Pfam" id="PF01494"/>
    </source>
</evidence>
<keyword evidence="2" id="KW-0285">Flavoprotein</keyword>
<dbReference type="Pfam" id="PF01494">
    <property type="entry name" value="FAD_binding_3"/>
    <property type="match status" value="1"/>
</dbReference>
<keyword evidence="3" id="KW-0274">FAD</keyword>
<dbReference type="PRINTS" id="PR00420">
    <property type="entry name" value="RNGMNOXGNASE"/>
</dbReference>
<keyword evidence="5" id="KW-0503">Monooxygenase</keyword>
<dbReference type="SUPFAM" id="SSF54373">
    <property type="entry name" value="FAD-linked reductases, C-terminal domain"/>
    <property type="match status" value="1"/>
</dbReference>
<evidence type="ECO:0000313" key="8">
    <source>
        <dbReference type="Proteomes" id="UP001642406"/>
    </source>
</evidence>
<comment type="similarity">
    <text evidence="1">Belongs to the paxM FAD-dependent monooxygenase family.</text>
</comment>
<proteinExistence type="inferred from homology"/>
<dbReference type="SUPFAM" id="SSF51905">
    <property type="entry name" value="FAD/NAD(P)-binding domain"/>
    <property type="match status" value="1"/>
</dbReference>
<name>A0ABP0B3S9_9PEZI</name>
<evidence type="ECO:0000256" key="4">
    <source>
        <dbReference type="ARBA" id="ARBA00023002"/>
    </source>
</evidence>
<dbReference type="InterPro" id="IPR002938">
    <property type="entry name" value="FAD-bd"/>
</dbReference>
<reference evidence="7 8" key="1">
    <citation type="submission" date="2024-01" db="EMBL/GenBank/DDBJ databases">
        <authorList>
            <person name="Allen C."/>
            <person name="Tagirdzhanova G."/>
        </authorList>
    </citation>
    <scope>NUCLEOTIDE SEQUENCE [LARGE SCALE GENOMIC DNA]</scope>
</reference>
<evidence type="ECO:0000256" key="5">
    <source>
        <dbReference type="ARBA" id="ARBA00023033"/>
    </source>
</evidence>
<dbReference type="EMBL" id="CAWUHC010000011">
    <property type="protein sequence ID" value="CAK7214228.1"/>
    <property type="molecule type" value="Genomic_DNA"/>
</dbReference>
<gene>
    <name evidence="7" type="ORF">SBRCBS47491_002077</name>
</gene>
<comment type="caution">
    <text evidence="7">The sequence shown here is derived from an EMBL/GenBank/DDBJ whole genome shotgun (WGS) entry which is preliminary data.</text>
</comment>
<evidence type="ECO:0000256" key="2">
    <source>
        <dbReference type="ARBA" id="ARBA00022630"/>
    </source>
</evidence>
<keyword evidence="8" id="KW-1185">Reference proteome</keyword>
<keyword evidence="4" id="KW-0560">Oxidoreductase</keyword>
<evidence type="ECO:0000313" key="7">
    <source>
        <dbReference type="EMBL" id="CAK7214228.1"/>
    </source>
</evidence>
<accession>A0ABP0B3S9</accession>
<feature type="domain" description="FAD-binding" evidence="6">
    <location>
        <begin position="10"/>
        <end position="342"/>
    </location>
</feature>
<protein>
    <recommendedName>
        <fullName evidence="6">FAD-binding domain-containing protein</fullName>
    </recommendedName>
</protein>
<dbReference type="Proteomes" id="UP001642406">
    <property type="component" value="Unassembled WGS sequence"/>
</dbReference>